<reference evidence="3 4" key="1">
    <citation type="journal article" date="2014" name="BMC Genomics">
        <title>Genome sequencing of four Aureobasidium pullulans varieties: biotechnological potential, stress tolerance, and description of new species.</title>
        <authorList>
            <person name="Gostin Ar C."/>
            <person name="Ohm R.A."/>
            <person name="Kogej T."/>
            <person name="Sonjak S."/>
            <person name="Turk M."/>
            <person name="Zajc J."/>
            <person name="Zalar P."/>
            <person name="Grube M."/>
            <person name="Sun H."/>
            <person name="Han J."/>
            <person name="Sharma A."/>
            <person name="Chiniquy J."/>
            <person name="Ngan C.Y."/>
            <person name="Lipzen A."/>
            <person name="Barry K."/>
            <person name="Grigoriev I.V."/>
            <person name="Gunde-Cimerman N."/>
        </authorList>
    </citation>
    <scope>NUCLEOTIDE SEQUENCE [LARGE SCALE GENOMIC DNA]</scope>
    <source>
        <strain evidence="3 4">CBS 147.97</strain>
    </source>
</reference>
<dbReference type="EMBL" id="KL584708">
    <property type="protein sequence ID" value="KEQ74131.1"/>
    <property type="molecule type" value="Genomic_DNA"/>
</dbReference>
<gene>
    <name evidence="3" type="ORF">M436DRAFT_81533</name>
</gene>
<evidence type="ECO:0000313" key="4">
    <source>
        <dbReference type="Proteomes" id="UP000027730"/>
    </source>
</evidence>
<organism evidence="3 4">
    <name type="scientific">Aureobasidium namibiae CBS 147.97</name>
    <dbReference type="NCBI Taxonomy" id="1043004"/>
    <lineage>
        <taxon>Eukaryota</taxon>
        <taxon>Fungi</taxon>
        <taxon>Dikarya</taxon>
        <taxon>Ascomycota</taxon>
        <taxon>Pezizomycotina</taxon>
        <taxon>Dothideomycetes</taxon>
        <taxon>Dothideomycetidae</taxon>
        <taxon>Dothideales</taxon>
        <taxon>Saccotheciaceae</taxon>
        <taxon>Aureobasidium</taxon>
    </lineage>
</organism>
<keyword evidence="4" id="KW-1185">Reference proteome</keyword>
<protein>
    <recommendedName>
        <fullName evidence="5">Apple domain-containing protein</fullName>
    </recommendedName>
</protein>
<feature type="chain" id="PRO_5001702350" description="Apple domain-containing protein" evidence="2">
    <location>
        <begin position="17"/>
        <end position="626"/>
    </location>
</feature>
<dbReference type="Proteomes" id="UP000027730">
    <property type="component" value="Unassembled WGS sequence"/>
</dbReference>
<evidence type="ECO:0008006" key="5">
    <source>
        <dbReference type="Google" id="ProtNLM"/>
    </source>
</evidence>
<evidence type="ECO:0000313" key="3">
    <source>
        <dbReference type="EMBL" id="KEQ74131.1"/>
    </source>
</evidence>
<feature type="region of interest" description="Disordered" evidence="1">
    <location>
        <begin position="361"/>
        <end position="408"/>
    </location>
</feature>
<dbReference type="STRING" id="1043004.A0A074XHV5"/>
<name>A0A074XHV5_9PEZI</name>
<proteinExistence type="predicted"/>
<feature type="signal peptide" evidence="2">
    <location>
        <begin position="1"/>
        <end position="16"/>
    </location>
</feature>
<evidence type="ECO:0000256" key="2">
    <source>
        <dbReference type="SAM" id="SignalP"/>
    </source>
</evidence>
<sequence length="626" mass="64637">MQLTLSVAALLGAAAAQDLSSTVNTQCFTRYALQSTADIETVNLATTTTRTATVSVTETPQETMTPAEVTSSVTTTRTVFETTVLPIHTDTYTTSVTLSTTLTDTETEKYTQTITESSTTTVQSTTTVPAPAGFTNLAQMQGYAQKRNVVVERREALQSRGEIKGVLPIIPEVQITDAALIARAASTSSKKTSSTSSKKSGSSSKKTSTTSSKTAAATSIKAVTCVASDPVLAAIKNNFGMPLAFCQWWVGASYKSTSPISGITPADITRVCACVKATPALVGGTQTKAMASPTGVSKVAYLDAFRKLVAQPIPFCNFWSNSPTRSGSPFVPLAAPAVSQVCKAIAATPTLVSSVKSISSKTSTSSSKSTSKSSSSAKITSQSSSSSKPVISSSSQLSSSSQASSSSKVSTSQLPTVGQQYPVAVSCTQSTTILTTLSTTFTAATTTSTAPVPTKMLTFTNTLTSTITVIPADQTKIITVSTDTITATSTSTTSTTETQTATFTVAVASATFLAQCAPANIVGSAVGQKIGTISFNKAFTLQSLYLQDTTGYGCCAQCALTENCAGYAQAPASQGGACYYLTTDGRCDVEQSWGDRFHYYNTNGAGYQVGNGQCGFLGPAAGVPVV</sequence>
<dbReference type="RefSeq" id="XP_013428332.1">
    <property type="nucleotide sequence ID" value="XM_013572878.1"/>
</dbReference>
<feature type="region of interest" description="Disordered" evidence="1">
    <location>
        <begin position="190"/>
        <end position="211"/>
    </location>
</feature>
<dbReference type="OrthoDB" id="3931953at2759"/>
<dbReference type="GeneID" id="25416807"/>
<keyword evidence="2" id="KW-0732">Signal</keyword>
<dbReference type="AlphaFoldDB" id="A0A074XHV5"/>
<dbReference type="HOGENOM" id="CLU_436748_0_0_1"/>
<evidence type="ECO:0000256" key="1">
    <source>
        <dbReference type="SAM" id="MobiDB-lite"/>
    </source>
</evidence>
<accession>A0A074XHV5</accession>